<dbReference type="Pfam" id="PF04234">
    <property type="entry name" value="CopC"/>
    <property type="match status" value="1"/>
</dbReference>
<sequence length="180" mass="18983">MRSLPRPIRRPLPGFPLRPALHRPAPTHFGGTRVSAAVAHCRGRAPRLRAVALAALTALLVTARPAFAHGRLKTASPGPQSRVTGVVRSLRLTFTERPEAAVSAITLVGPNGGSVPLGTAALDPRDPMTLVAPVTRGLGAGRYEVRWQMAGRDGHPVRGTYTFRVVGSTSSAATAPVRRT</sequence>
<evidence type="ECO:0000256" key="3">
    <source>
        <dbReference type="SAM" id="MobiDB-lite"/>
    </source>
</evidence>
<feature type="domain" description="CopC" evidence="4">
    <location>
        <begin position="69"/>
        <end position="165"/>
    </location>
</feature>
<evidence type="ECO:0000313" key="5">
    <source>
        <dbReference type="EMBL" id="GLC28208.1"/>
    </source>
</evidence>
<dbReference type="GO" id="GO:0046688">
    <property type="term" value="P:response to copper ion"/>
    <property type="evidence" value="ECO:0007669"/>
    <property type="project" value="InterPro"/>
</dbReference>
<organism evidence="5 6">
    <name type="scientific">Roseisolibacter agri</name>
    <dbReference type="NCBI Taxonomy" id="2014610"/>
    <lineage>
        <taxon>Bacteria</taxon>
        <taxon>Pseudomonadati</taxon>
        <taxon>Gemmatimonadota</taxon>
        <taxon>Gemmatimonadia</taxon>
        <taxon>Gemmatimonadales</taxon>
        <taxon>Gemmatimonadaceae</taxon>
        <taxon>Roseisolibacter</taxon>
    </lineage>
</organism>
<accession>A0AA37QLU1</accession>
<dbReference type="InterPro" id="IPR007348">
    <property type="entry name" value="CopC_dom"/>
</dbReference>
<reference evidence="5" key="1">
    <citation type="submission" date="2022-08" db="EMBL/GenBank/DDBJ databases">
        <title>Draft genome sequencing of Roseisolibacter agri AW1220.</title>
        <authorList>
            <person name="Tobiishi Y."/>
            <person name="Tonouchi A."/>
        </authorList>
    </citation>
    <scope>NUCLEOTIDE SEQUENCE</scope>
    <source>
        <strain evidence="5">AW1220</strain>
    </source>
</reference>
<dbReference type="SUPFAM" id="SSF81296">
    <property type="entry name" value="E set domains"/>
    <property type="match status" value="1"/>
</dbReference>
<feature type="region of interest" description="Disordered" evidence="3">
    <location>
        <begin position="1"/>
        <end position="29"/>
    </location>
</feature>
<dbReference type="EMBL" id="BRXS01000008">
    <property type="protein sequence ID" value="GLC28208.1"/>
    <property type="molecule type" value="Genomic_DNA"/>
</dbReference>
<protein>
    <recommendedName>
        <fullName evidence="4">CopC domain-containing protein</fullName>
    </recommendedName>
</protein>
<dbReference type="Gene3D" id="2.60.40.1220">
    <property type="match status" value="1"/>
</dbReference>
<dbReference type="AlphaFoldDB" id="A0AA37QLU1"/>
<evidence type="ECO:0000256" key="2">
    <source>
        <dbReference type="ARBA" id="ARBA00023008"/>
    </source>
</evidence>
<dbReference type="GO" id="GO:0005507">
    <property type="term" value="F:copper ion binding"/>
    <property type="evidence" value="ECO:0007669"/>
    <property type="project" value="InterPro"/>
</dbReference>
<gene>
    <name evidence="5" type="ORF">rosag_47210</name>
</gene>
<evidence type="ECO:0000313" key="6">
    <source>
        <dbReference type="Proteomes" id="UP001161325"/>
    </source>
</evidence>
<keyword evidence="1" id="KW-0732">Signal</keyword>
<dbReference type="Proteomes" id="UP001161325">
    <property type="component" value="Unassembled WGS sequence"/>
</dbReference>
<feature type="compositionally biased region" description="Low complexity" evidence="3">
    <location>
        <begin position="1"/>
        <end position="19"/>
    </location>
</feature>
<dbReference type="InterPro" id="IPR014755">
    <property type="entry name" value="Cu-Rt/internalin_Ig-like"/>
</dbReference>
<evidence type="ECO:0000256" key="1">
    <source>
        <dbReference type="ARBA" id="ARBA00022729"/>
    </source>
</evidence>
<proteinExistence type="predicted"/>
<comment type="caution">
    <text evidence="5">The sequence shown here is derived from an EMBL/GenBank/DDBJ whole genome shotgun (WGS) entry which is preliminary data.</text>
</comment>
<dbReference type="InterPro" id="IPR014756">
    <property type="entry name" value="Ig_E-set"/>
</dbReference>
<name>A0AA37QLU1_9BACT</name>
<keyword evidence="6" id="KW-1185">Reference proteome</keyword>
<evidence type="ECO:0000259" key="4">
    <source>
        <dbReference type="Pfam" id="PF04234"/>
    </source>
</evidence>
<dbReference type="GO" id="GO:0042597">
    <property type="term" value="C:periplasmic space"/>
    <property type="evidence" value="ECO:0007669"/>
    <property type="project" value="InterPro"/>
</dbReference>
<keyword evidence="2" id="KW-0186">Copper</keyword>